<evidence type="ECO:0008006" key="2">
    <source>
        <dbReference type="Google" id="ProtNLM"/>
    </source>
</evidence>
<sequence>MPRYLHTFSYSKEAVKGLVSKPENRIEAVRPLIEAAGGKLIDAYYTLGDSDGIIITEFPADVDALTVSMAVGSTGAIADISTTTLIQIDDAVKAAEKAGMLTGAYRAPGQ</sequence>
<proteinExistence type="predicted"/>
<dbReference type="EMBL" id="UINC01008543">
    <property type="protein sequence ID" value="SVA38437.1"/>
    <property type="molecule type" value="Genomic_DNA"/>
</dbReference>
<dbReference type="Pfam" id="PF08734">
    <property type="entry name" value="GYD"/>
    <property type="match status" value="1"/>
</dbReference>
<dbReference type="InterPro" id="IPR014845">
    <property type="entry name" value="GYD/TTHA1554"/>
</dbReference>
<protein>
    <recommendedName>
        <fullName evidence="2">GYD domain-containing protein</fullName>
    </recommendedName>
</protein>
<dbReference type="AlphaFoldDB" id="A0A381VFL1"/>
<gene>
    <name evidence="1" type="ORF">METZ01_LOCUS91291</name>
</gene>
<accession>A0A381VFL1</accession>
<evidence type="ECO:0000313" key="1">
    <source>
        <dbReference type="EMBL" id="SVA38437.1"/>
    </source>
</evidence>
<name>A0A381VFL1_9ZZZZ</name>
<reference evidence="1" key="1">
    <citation type="submission" date="2018-05" db="EMBL/GenBank/DDBJ databases">
        <authorList>
            <person name="Lanie J.A."/>
            <person name="Ng W.-L."/>
            <person name="Kazmierczak K.M."/>
            <person name="Andrzejewski T.M."/>
            <person name="Davidsen T.M."/>
            <person name="Wayne K.J."/>
            <person name="Tettelin H."/>
            <person name="Glass J.I."/>
            <person name="Rusch D."/>
            <person name="Podicherti R."/>
            <person name="Tsui H.-C.T."/>
            <person name="Winkler M.E."/>
        </authorList>
    </citation>
    <scope>NUCLEOTIDE SEQUENCE</scope>
</reference>
<organism evidence="1">
    <name type="scientific">marine metagenome</name>
    <dbReference type="NCBI Taxonomy" id="408172"/>
    <lineage>
        <taxon>unclassified sequences</taxon>
        <taxon>metagenomes</taxon>
        <taxon>ecological metagenomes</taxon>
    </lineage>
</organism>